<organism evidence="4 5">
    <name type="scientific">Phtheirospermum japonicum</name>
    <dbReference type="NCBI Taxonomy" id="374723"/>
    <lineage>
        <taxon>Eukaryota</taxon>
        <taxon>Viridiplantae</taxon>
        <taxon>Streptophyta</taxon>
        <taxon>Embryophyta</taxon>
        <taxon>Tracheophyta</taxon>
        <taxon>Spermatophyta</taxon>
        <taxon>Magnoliopsida</taxon>
        <taxon>eudicotyledons</taxon>
        <taxon>Gunneridae</taxon>
        <taxon>Pentapetalae</taxon>
        <taxon>asterids</taxon>
        <taxon>lamiids</taxon>
        <taxon>Lamiales</taxon>
        <taxon>Orobanchaceae</taxon>
        <taxon>Orobanchaceae incertae sedis</taxon>
        <taxon>Phtheirospermum</taxon>
    </lineage>
</organism>
<dbReference type="Proteomes" id="UP000653305">
    <property type="component" value="Unassembled WGS sequence"/>
</dbReference>
<protein>
    <recommendedName>
        <fullName evidence="3">RING-type domain-containing protein</fullName>
    </recommendedName>
</protein>
<keyword evidence="1" id="KW-0862">Zinc</keyword>
<dbReference type="EMBL" id="BMAC01000755">
    <property type="protein sequence ID" value="GFQ02556.1"/>
    <property type="molecule type" value="Genomic_DNA"/>
</dbReference>
<dbReference type="AlphaFoldDB" id="A0A830D5Y8"/>
<dbReference type="PANTHER" id="PTHR31150">
    <property type="entry name" value="EXPRESSED PROTEIN"/>
    <property type="match status" value="1"/>
</dbReference>
<feature type="domain" description="RING-type" evidence="3">
    <location>
        <begin position="275"/>
        <end position="333"/>
    </location>
</feature>
<reference evidence="4" key="1">
    <citation type="submission" date="2020-07" db="EMBL/GenBank/DDBJ databases">
        <title>Ethylene signaling mediates host invasion by parasitic plants.</title>
        <authorList>
            <person name="Yoshida S."/>
        </authorList>
    </citation>
    <scope>NUCLEOTIDE SEQUENCE</scope>
    <source>
        <strain evidence="4">Okayama</strain>
    </source>
</reference>
<dbReference type="Gene3D" id="3.30.40.10">
    <property type="entry name" value="Zinc/RING finger domain, C3HC4 (zinc finger)"/>
    <property type="match status" value="1"/>
</dbReference>
<sequence>MTPQRCIDRCEQSMHHRTASNRSYSNPLHHGSWGEAPQTTRDGAGLSSLLKRGPFVVWPQGHMGPTQPAGTGPWAHTSPTGELIRAFLLRRRDGTFRSSPNRYRSVRTTGSSYSGRPHRQTAEIVEFLGISPYLSSPVDVSPGQQWTPPAIQEISNDDYGTSSRDVVLRPLYYSPAMEGTSAARNSVGSMSSRSDSSCDYESMIKSHPSHRNRRCFMPKAIHPLSFPPEARTHELGPTTPQIERRTSSSASGGSLDFADPFDHELRSPADRAFRCLLCERLLSQRSPWGPRRIIKTGDMPVSGVLACRHVFHAECLDQTTPKARRSDPPCPVCAKTEEENLNFSKFRNTFARLKPFCEDAPSKPWGCVQAGDCVEGALHGPGRNAFMSLKFRKNLSAKGNNNSTGRELSGKLGKSGSFSPQVFVGSVEQGGAGSSKTMGGSGLK</sequence>
<dbReference type="SUPFAM" id="SSF57850">
    <property type="entry name" value="RING/U-box"/>
    <property type="match status" value="1"/>
</dbReference>
<feature type="compositionally biased region" description="Low complexity" evidence="2">
    <location>
        <begin position="186"/>
        <end position="201"/>
    </location>
</feature>
<dbReference type="PANTHER" id="PTHR31150:SF23">
    <property type="entry name" value="MANDELONITRILE LYASE-RELATED"/>
    <property type="match status" value="1"/>
</dbReference>
<keyword evidence="1" id="KW-0863">Zinc-finger</keyword>
<feature type="region of interest" description="Disordered" evidence="2">
    <location>
        <begin position="226"/>
        <end position="254"/>
    </location>
</feature>
<dbReference type="InterPro" id="IPR013083">
    <property type="entry name" value="Znf_RING/FYVE/PHD"/>
</dbReference>
<dbReference type="GO" id="GO:0008270">
    <property type="term" value="F:zinc ion binding"/>
    <property type="evidence" value="ECO:0007669"/>
    <property type="project" value="UniProtKB-KW"/>
</dbReference>
<comment type="caution">
    <text evidence="4">The sequence shown here is derived from an EMBL/GenBank/DDBJ whole genome shotgun (WGS) entry which is preliminary data.</text>
</comment>
<keyword evidence="1" id="KW-0479">Metal-binding</keyword>
<feature type="region of interest" description="Disordered" evidence="2">
    <location>
        <begin position="98"/>
        <end position="117"/>
    </location>
</feature>
<keyword evidence="5" id="KW-1185">Reference proteome</keyword>
<dbReference type="InterPro" id="IPR001841">
    <property type="entry name" value="Znf_RING"/>
</dbReference>
<accession>A0A830D5Y8</accession>
<evidence type="ECO:0000259" key="3">
    <source>
        <dbReference type="PROSITE" id="PS50089"/>
    </source>
</evidence>
<feature type="compositionally biased region" description="Polar residues" evidence="2">
    <location>
        <begin position="98"/>
        <end position="114"/>
    </location>
</feature>
<dbReference type="OrthoDB" id="416496at2759"/>
<feature type="region of interest" description="Disordered" evidence="2">
    <location>
        <begin position="13"/>
        <end position="46"/>
    </location>
</feature>
<feature type="region of interest" description="Disordered" evidence="2">
    <location>
        <begin position="182"/>
        <end position="204"/>
    </location>
</feature>
<proteinExistence type="predicted"/>
<gene>
    <name evidence="4" type="ORF">PHJA_002399600</name>
</gene>
<evidence type="ECO:0000256" key="1">
    <source>
        <dbReference type="PROSITE-ProRule" id="PRU00175"/>
    </source>
</evidence>
<name>A0A830D5Y8_9LAMI</name>
<evidence type="ECO:0000313" key="4">
    <source>
        <dbReference type="EMBL" id="GFQ02556.1"/>
    </source>
</evidence>
<evidence type="ECO:0000313" key="5">
    <source>
        <dbReference type="Proteomes" id="UP000653305"/>
    </source>
</evidence>
<evidence type="ECO:0000256" key="2">
    <source>
        <dbReference type="SAM" id="MobiDB-lite"/>
    </source>
</evidence>
<dbReference type="PROSITE" id="PS50089">
    <property type="entry name" value="ZF_RING_2"/>
    <property type="match status" value="1"/>
</dbReference>